<gene>
    <name evidence="1" type="ORF">SNE34_10170</name>
</gene>
<proteinExistence type="predicted"/>
<accession>A0ABU7YZH9</accession>
<dbReference type="Proteomes" id="UP001355056">
    <property type="component" value="Unassembled WGS sequence"/>
</dbReference>
<sequence>MNNNLRLPVLAAVVLAIAACDSGSRAPAASVETPADIEATQTAARNTPADAFMTNLAALCGQAFAGTVVADVPTPTGADPFADKALVMHVRECRNEEIRIPFHVGDDRSRTWVLTRTDGGLRLKHDHRHADGSDDAITMYGGDTSGAGTTTRQEFPVDAESVAMFTAADMTVSNRNTWAMEIEPDEVFVYELARPGGRLFRVQFDLTKPVATPPAPWGANG</sequence>
<dbReference type="EMBL" id="JAXGFP010000005">
    <property type="protein sequence ID" value="MEG3184375.1"/>
    <property type="molecule type" value="Genomic_DNA"/>
</dbReference>
<evidence type="ECO:0000313" key="2">
    <source>
        <dbReference type="Proteomes" id="UP001355056"/>
    </source>
</evidence>
<keyword evidence="2" id="KW-1185">Reference proteome</keyword>
<protein>
    <recommendedName>
        <fullName evidence="3">Lipoprotein</fullName>
    </recommendedName>
</protein>
<dbReference type="RefSeq" id="WP_332616895.1">
    <property type="nucleotide sequence ID" value="NZ_JAXGFP010000005.1"/>
</dbReference>
<evidence type="ECO:0000313" key="1">
    <source>
        <dbReference type="EMBL" id="MEG3184375.1"/>
    </source>
</evidence>
<organism evidence="1 2">
    <name type="scientific">Novilysobacter erysipheiresistens</name>
    <dbReference type="NCBI Taxonomy" id="1749332"/>
    <lineage>
        <taxon>Bacteria</taxon>
        <taxon>Pseudomonadati</taxon>
        <taxon>Pseudomonadota</taxon>
        <taxon>Gammaproteobacteria</taxon>
        <taxon>Lysobacterales</taxon>
        <taxon>Lysobacteraceae</taxon>
        <taxon>Novilysobacter</taxon>
    </lineage>
</organism>
<name>A0ABU7YZH9_9GAMM</name>
<dbReference type="PROSITE" id="PS51257">
    <property type="entry name" value="PROKAR_LIPOPROTEIN"/>
    <property type="match status" value="1"/>
</dbReference>
<evidence type="ECO:0008006" key="3">
    <source>
        <dbReference type="Google" id="ProtNLM"/>
    </source>
</evidence>
<reference evidence="1 2" key="1">
    <citation type="journal article" date="2016" name="Int. J. Syst. Evol. Microbiol.">
        <title>Lysobacter erysipheiresistens sp. nov., an antagonist of powdery mildew, isolated from tobacco-cultivated soil.</title>
        <authorList>
            <person name="Xie B."/>
            <person name="Li T."/>
            <person name="Lin X."/>
            <person name="Wang C.J."/>
            <person name="Chen Y.J."/>
            <person name="Liu W.J."/>
            <person name="Zhao Z.W."/>
        </authorList>
    </citation>
    <scope>NUCLEOTIDE SEQUENCE [LARGE SCALE GENOMIC DNA]</scope>
    <source>
        <strain evidence="1 2">RS-LYSO-3</strain>
    </source>
</reference>
<comment type="caution">
    <text evidence="1">The sequence shown here is derived from an EMBL/GenBank/DDBJ whole genome shotgun (WGS) entry which is preliminary data.</text>
</comment>